<accession>A0A3D8I5C2</accession>
<evidence type="ECO:0000313" key="2">
    <source>
        <dbReference type="Proteomes" id="UP000256599"/>
    </source>
</evidence>
<sequence>MRESKPKHLCLDFNLLPLLCLGVSGDEEFPLESLVYFERDSLLALQARADKAISLRVSTLSESIQLPLCLLAKYIKLLSFFKQ</sequence>
<comment type="caution">
    <text evidence="1">The sequence shown here is derived from an EMBL/GenBank/DDBJ whole genome shotgun (WGS) entry which is preliminary data.</text>
</comment>
<reference evidence="1 2" key="1">
    <citation type="submission" date="2018-04" db="EMBL/GenBank/DDBJ databases">
        <title>Novel Campyloabacter and Helicobacter Species and Strains.</title>
        <authorList>
            <person name="Mannion A.J."/>
            <person name="Shen Z."/>
            <person name="Fox J.G."/>
        </authorList>
    </citation>
    <scope>NUCLEOTIDE SEQUENCE [LARGE SCALE GENOMIC DNA]</scope>
    <source>
        <strain evidence="1 2">MIT 98-6070</strain>
    </source>
</reference>
<proteinExistence type="predicted"/>
<dbReference type="AlphaFoldDB" id="A0A3D8I5C2"/>
<dbReference type="RefSeq" id="WP_104699575.1">
    <property type="nucleotide sequence ID" value="NZ_FZPP01000007.1"/>
</dbReference>
<organism evidence="1 2">
    <name type="scientific">Helicobacter marmotae</name>
    <dbReference type="NCBI Taxonomy" id="152490"/>
    <lineage>
        <taxon>Bacteria</taxon>
        <taxon>Pseudomonadati</taxon>
        <taxon>Campylobacterota</taxon>
        <taxon>Epsilonproteobacteria</taxon>
        <taxon>Campylobacterales</taxon>
        <taxon>Helicobacteraceae</taxon>
        <taxon>Helicobacter</taxon>
    </lineage>
</organism>
<gene>
    <name evidence="1" type="ORF">CQA63_03700</name>
</gene>
<evidence type="ECO:0000313" key="1">
    <source>
        <dbReference type="EMBL" id="RDU60328.1"/>
    </source>
</evidence>
<keyword evidence="2" id="KW-1185">Reference proteome</keyword>
<protein>
    <submittedName>
        <fullName evidence="1">Uncharacterized protein</fullName>
    </submittedName>
</protein>
<dbReference type="EMBL" id="NXLR01000004">
    <property type="protein sequence ID" value="RDU60328.1"/>
    <property type="molecule type" value="Genomic_DNA"/>
</dbReference>
<name>A0A3D8I5C2_9HELI</name>
<dbReference type="Proteomes" id="UP000256599">
    <property type="component" value="Unassembled WGS sequence"/>
</dbReference>